<proteinExistence type="predicted"/>
<feature type="non-terminal residue" evidence="1">
    <location>
        <position position="1"/>
    </location>
</feature>
<protein>
    <submittedName>
        <fullName evidence="1">TonB-dependent receptor</fullName>
    </submittedName>
</protein>
<gene>
    <name evidence="1" type="ORF">MNBD_GAMMA18-1529</name>
</gene>
<accession>A0A3B0YWQ3</accession>
<evidence type="ECO:0000313" key="1">
    <source>
        <dbReference type="EMBL" id="VAW83831.1"/>
    </source>
</evidence>
<sequence length="532" mass="57301">NGEAVTFYTAGQSSSGLGDVIIKAEDQLSGVIGTTALTVKNRALHVSLGTGNSMANYDDESGTVYALPYSAIVTDSSGEPVANQEISLSIWSYRYSKGSYYPTYSPTGGFLSYSTVPVDEYPSSNVPYDGMVNWGRVVTCGNEDTDLNGFRDFNEDSNRNRLFDRVNEDMNGNGIIDVSEDVNFNGILDVLEDVNRNGILDPGEDRNGNGLLDVHEDINRNGVLDGSEDFNQNGVLDVLEDTNLNGRLDPGEDLNFNGVLDATEDLNGDGFLTYEDTNRNGILDPGEDTNGDGVLTTEDLNGNGVLDVSEDRNLNGILDFGEDLNGNGIIDVSEDRNLNGFLDVLEDANRNGMLDPGEDLNGNGLLDLSEDINGNGQLDIDEDLDGDGVFDTYEDSNQNGILDAGEDLNGNGILDLPVDIDVNFNGRLDPGNIATISIDDTIPAFSINTRTDENGIATFAVLYQEEYASWLEVTLQASVVVDGTEDTARVRRVLPPLASDVNDERNPPAGYTSPFGRGYVNGLIQGCTVDEF</sequence>
<dbReference type="EMBL" id="UOFP01000008">
    <property type="protein sequence ID" value="VAW83831.1"/>
    <property type="molecule type" value="Genomic_DNA"/>
</dbReference>
<name>A0A3B0YWQ3_9ZZZZ</name>
<dbReference type="AlphaFoldDB" id="A0A3B0YWQ3"/>
<organism evidence="1">
    <name type="scientific">hydrothermal vent metagenome</name>
    <dbReference type="NCBI Taxonomy" id="652676"/>
    <lineage>
        <taxon>unclassified sequences</taxon>
        <taxon>metagenomes</taxon>
        <taxon>ecological metagenomes</taxon>
    </lineage>
</organism>
<keyword evidence="1" id="KW-0675">Receptor</keyword>
<reference evidence="1" key="1">
    <citation type="submission" date="2018-06" db="EMBL/GenBank/DDBJ databases">
        <authorList>
            <person name="Zhirakovskaya E."/>
        </authorList>
    </citation>
    <scope>NUCLEOTIDE SEQUENCE</scope>
</reference>